<name>A0A8S5MZE5_9CAUD</name>
<dbReference type="EMBL" id="BK015022">
    <property type="protein sequence ID" value="DAD87580.1"/>
    <property type="molecule type" value="Genomic_DNA"/>
</dbReference>
<organism evidence="1">
    <name type="scientific">Siphoviridae sp. ctAUQ2</name>
    <dbReference type="NCBI Taxonomy" id="2826182"/>
    <lineage>
        <taxon>Viruses</taxon>
        <taxon>Duplodnaviria</taxon>
        <taxon>Heunggongvirae</taxon>
        <taxon>Uroviricota</taxon>
        <taxon>Caudoviricetes</taxon>
    </lineage>
</organism>
<sequence length="50" mass="5693">MLTNVNLIVGKGSVSVFQVCKFVECFTFIISETNKSIDFQLVSIDFQVFR</sequence>
<reference evidence="1" key="1">
    <citation type="journal article" date="2021" name="Proc. Natl. Acad. Sci. U.S.A.">
        <title>A Catalog of Tens of Thousands of Viruses from Human Metagenomes Reveals Hidden Associations with Chronic Diseases.</title>
        <authorList>
            <person name="Tisza M.J."/>
            <person name="Buck C.B."/>
        </authorList>
    </citation>
    <scope>NUCLEOTIDE SEQUENCE</scope>
    <source>
        <strain evidence="1">CtAUQ2</strain>
    </source>
</reference>
<evidence type="ECO:0000313" key="1">
    <source>
        <dbReference type="EMBL" id="DAD87580.1"/>
    </source>
</evidence>
<protein>
    <submittedName>
        <fullName evidence="1">Uncharacterized protein</fullName>
    </submittedName>
</protein>
<accession>A0A8S5MZE5</accession>
<proteinExistence type="predicted"/>